<evidence type="ECO:0000313" key="2">
    <source>
        <dbReference type="EMBL" id="WCM40022.1"/>
    </source>
</evidence>
<evidence type="ECO:0008006" key="4">
    <source>
        <dbReference type="Google" id="ProtNLM"/>
    </source>
</evidence>
<name>A0ABY7RQU1_9DEIN</name>
<feature type="region of interest" description="Disordered" evidence="1">
    <location>
        <begin position="471"/>
        <end position="495"/>
    </location>
</feature>
<gene>
    <name evidence="2" type="ORF">GO600_07915</name>
</gene>
<evidence type="ECO:0000256" key="1">
    <source>
        <dbReference type="SAM" id="MobiDB-lite"/>
    </source>
</evidence>
<accession>A0ABY7RQU1</accession>
<keyword evidence="3" id="KW-1185">Reference proteome</keyword>
<sequence>MTKKGIALVSVLVAMVAVLMMALGMSYLAEANLSTGRNLAQQAVARQRAEAGIDHALAYLRVNPNFAETRSVSGNGYTGTITPLVPGEKYRIESTGTFQQARHAAVAEVRIEVIPTQRQNPLFGNGWISGGRITVNGGVDLHASRLHADKGYANLSGQIQVCDENGQNCKNLNQVSPPPITGGAGVGDTQCNASGTNRVVCQGNQPRYQVCPVYQQPSDPTFTCQDAITGEIKRWDQAYRITTPNVNNLSEQALGVRVSSVIPDARQKNLCQVEFTSLDPGQPTELTRFLIARNVTPVGNDTNTLLRQVLPLLSGLRVCVQGNVTLPGGTTLNSATFYVGGTFQVNGSANLQDVKVAAQGGLNLGDVQATNSKFFTNGNINLNNKALFQGDSTIASIQAITFNGRANLLNNRALAIISQGDITFNGRADTHAFMWAGGQITFNGTGTFIGGAVSIGGTIRNGGGQFSIRNSNAENSDLPQIETDGGPAPRVTFRR</sequence>
<protein>
    <recommendedName>
        <fullName evidence="4">DUF342 domain-containing protein</fullName>
    </recommendedName>
</protein>
<evidence type="ECO:0000313" key="3">
    <source>
        <dbReference type="Proteomes" id="UP001317488"/>
    </source>
</evidence>
<dbReference type="RefSeq" id="WP_028493095.1">
    <property type="nucleotide sequence ID" value="NZ_CP046617.1"/>
</dbReference>
<dbReference type="Proteomes" id="UP001317488">
    <property type="component" value="Chromosome"/>
</dbReference>
<reference evidence="2 3" key="1">
    <citation type="submission" date="2019-12" db="EMBL/GenBank/DDBJ databases">
        <authorList>
            <person name="An T."/>
        </authorList>
    </citation>
    <scope>NUCLEOTIDE SEQUENCE [LARGE SCALE GENOMIC DNA]</scope>
    <source>
        <strain evidence="2 3">JCM 19900</strain>
    </source>
</reference>
<proteinExistence type="predicted"/>
<dbReference type="EMBL" id="CP046617">
    <property type="protein sequence ID" value="WCM40022.1"/>
    <property type="molecule type" value="Genomic_DNA"/>
</dbReference>
<organism evidence="2 3">
    <name type="scientific">Thermus antranikianii</name>
    <dbReference type="NCBI Taxonomy" id="88190"/>
    <lineage>
        <taxon>Bacteria</taxon>
        <taxon>Thermotogati</taxon>
        <taxon>Deinococcota</taxon>
        <taxon>Deinococci</taxon>
        <taxon>Thermales</taxon>
        <taxon>Thermaceae</taxon>
        <taxon>Thermus</taxon>
    </lineage>
</organism>